<keyword evidence="2" id="KW-1185">Reference proteome</keyword>
<comment type="caution">
    <text evidence="1">The sequence shown here is derived from an EMBL/GenBank/DDBJ whole genome shotgun (WGS) entry which is preliminary data.</text>
</comment>
<reference evidence="1 2" key="1">
    <citation type="submission" date="2020-02" db="EMBL/GenBank/DDBJ databases">
        <authorList>
            <person name="Ma Q."/>
            <person name="Huang Y."/>
            <person name="Song X."/>
            <person name="Pei D."/>
        </authorList>
    </citation>
    <scope>NUCLEOTIDE SEQUENCE [LARGE SCALE GENOMIC DNA]</scope>
    <source>
        <strain evidence="1">Sxm20200214</strain>
        <tissue evidence="1">Leaf</tissue>
    </source>
</reference>
<accession>A0A8X7VNM9</accession>
<dbReference type="AlphaFoldDB" id="A0A8X7VNM9"/>
<organism evidence="1 2">
    <name type="scientific">Brassica carinata</name>
    <name type="common">Ethiopian mustard</name>
    <name type="synonym">Abyssinian cabbage</name>
    <dbReference type="NCBI Taxonomy" id="52824"/>
    <lineage>
        <taxon>Eukaryota</taxon>
        <taxon>Viridiplantae</taxon>
        <taxon>Streptophyta</taxon>
        <taxon>Embryophyta</taxon>
        <taxon>Tracheophyta</taxon>
        <taxon>Spermatophyta</taxon>
        <taxon>Magnoliopsida</taxon>
        <taxon>eudicotyledons</taxon>
        <taxon>Gunneridae</taxon>
        <taxon>Pentapetalae</taxon>
        <taxon>rosids</taxon>
        <taxon>malvids</taxon>
        <taxon>Brassicales</taxon>
        <taxon>Brassicaceae</taxon>
        <taxon>Brassiceae</taxon>
        <taxon>Brassica</taxon>
    </lineage>
</organism>
<protein>
    <submittedName>
        <fullName evidence="1">Uncharacterized protein</fullName>
    </submittedName>
</protein>
<gene>
    <name evidence="1" type="ORF">Bca52824_017584</name>
</gene>
<dbReference type="Proteomes" id="UP000886595">
    <property type="component" value="Unassembled WGS sequence"/>
</dbReference>
<dbReference type="OrthoDB" id="1751090at2759"/>
<evidence type="ECO:0000313" key="2">
    <source>
        <dbReference type="Proteomes" id="UP000886595"/>
    </source>
</evidence>
<evidence type="ECO:0000313" key="1">
    <source>
        <dbReference type="EMBL" id="KAG2314462.1"/>
    </source>
</evidence>
<sequence length="143" mass="15945">MLQFPFPNLDDVYNALNHEEDSWMVLRSYTKKTGCVRFTVQSHTRYRGILEDRDKSLTCGSCGRTGHSTDTLFRQIGYPQWWGDRPRNKLLGNRESAQAPIKNIGKETALVNAMGALGVGSQGTSLSTITEADRVGFSSLNET</sequence>
<dbReference type="EMBL" id="JAAMPC010000004">
    <property type="protein sequence ID" value="KAG2314462.1"/>
    <property type="molecule type" value="Genomic_DNA"/>
</dbReference>
<proteinExistence type="predicted"/>
<name>A0A8X7VNM9_BRACI</name>